<comment type="caution">
    <text evidence="3">The sequence shown here is derived from an EMBL/GenBank/DDBJ whole genome shotgun (WGS) entry which is preliminary data.</text>
</comment>
<feature type="region of interest" description="Disordered" evidence="1">
    <location>
        <begin position="370"/>
        <end position="417"/>
    </location>
</feature>
<feature type="transmembrane region" description="Helical" evidence="2">
    <location>
        <begin position="282"/>
        <end position="305"/>
    </location>
</feature>
<evidence type="ECO:0000256" key="2">
    <source>
        <dbReference type="SAM" id="Phobius"/>
    </source>
</evidence>
<sequence>MASRTPEGEEPEAEAAAAISGAPAGDQEQTASDIWQQWGGGWNGTPSNSQSFVYSREHSHWSTAHQFQHFQEQHERSSLRRTFWEIYRGCKRRRLAMSLQNLQNSPALTILAVWHTYGIWVGACVYLIISSNLLLAWYIDWYRASLECGTDGSCASSHELLHFPIAQFFAIFLRSWMLVCLVGELVRFCFLLARDAWREDGFVTYRRVVCGDMVRELDAELSAELASVEAGNTWSAEMLCSCRRWLDTILQISIYACLDIVPMVCALVSYSKSQSVQSASVAASAALSVGACLHVFLFFIAWGFTDLCMKILAFRSAWRGEGQLRPTEYPGESLQNFQWGGTFGDRHWANLEAARSISFVEDGGLAGPPDRCVSAGGDVSQLPVGSSSPGRGRSGSGRRGRGSSSSSAGLGLSTGSPLRPLQLLPAIERMEVAPKAEQPHQPQQSEWRPGSAGAGSQQPQSRSVADKLNVCVPFCGWLGGAQAEFLPHICWVLAVLAGVKVRNWGLVGMGAAVGLIMVCRRFRLTDPAGFRGTTERPLFGGGGSWELWALQAWGEHHCSLKYEVQLSRRTSFGFVVLLQGVLFATLAQWVGMLVCAVVLALTILRTLLAYGERPYGWLLGILEGLGQGLLAAAL</sequence>
<keyword evidence="2" id="KW-0812">Transmembrane</keyword>
<name>A0A813LKD0_POLGL</name>
<feature type="region of interest" description="Disordered" evidence="1">
    <location>
        <begin position="434"/>
        <end position="460"/>
    </location>
</feature>
<dbReference type="EMBL" id="CAJNNW010036066">
    <property type="protein sequence ID" value="CAE8731835.1"/>
    <property type="molecule type" value="Genomic_DNA"/>
</dbReference>
<protein>
    <submittedName>
        <fullName evidence="3">Uncharacterized protein</fullName>
    </submittedName>
</protein>
<accession>A0A813LKD0</accession>
<feature type="compositionally biased region" description="Low complexity" evidence="1">
    <location>
        <begin position="402"/>
        <end position="416"/>
    </location>
</feature>
<evidence type="ECO:0000313" key="4">
    <source>
        <dbReference type="Proteomes" id="UP000626109"/>
    </source>
</evidence>
<proteinExistence type="predicted"/>
<keyword evidence="2" id="KW-1133">Transmembrane helix</keyword>
<feature type="transmembrane region" description="Helical" evidence="2">
    <location>
        <begin position="574"/>
        <end position="603"/>
    </location>
</feature>
<reference evidence="3" key="1">
    <citation type="submission" date="2021-02" db="EMBL/GenBank/DDBJ databases">
        <authorList>
            <person name="Dougan E. K."/>
            <person name="Rhodes N."/>
            <person name="Thang M."/>
            <person name="Chan C."/>
        </authorList>
    </citation>
    <scope>NUCLEOTIDE SEQUENCE</scope>
</reference>
<dbReference type="Proteomes" id="UP000626109">
    <property type="component" value="Unassembled WGS sequence"/>
</dbReference>
<organism evidence="3 4">
    <name type="scientific">Polarella glacialis</name>
    <name type="common">Dinoflagellate</name>
    <dbReference type="NCBI Taxonomy" id="89957"/>
    <lineage>
        <taxon>Eukaryota</taxon>
        <taxon>Sar</taxon>
        <taxon>Alveolata</taxon>
        <taxon>Dinophyceae</taxon>
        <taxon>Suessiales</taxon>
        <taxon>Suessiaceae</taxon>
        <taxon>Polarella</taxon>
    </lineage>
</organism>
<feature type="transmembrane region" description="Helical" evidence="2">
    <location>
        <begin position="252"/>
        <end position="270"/>
    </location>
</feature>
<feature type="compositionally biased region" description="Low complexity" evidence="1">
    <location>
        <begin position="14"/>
        <end position="25"/>
    </location>
</feature>
<dbReference type="AlphaFoldDB" id="A0A813LKD0"/>
<gene>
    <name evidence="3" type="ORF">PGLA2088_LOCUS46153</name>
</gene>
<evidence type="ECO:0000256" key="1">
    <source>
        <dbReference type="SAM" id="MobiDB-lite"/>
    </source>
</evidence>
<feature type="non-terminal residue" evidence="3">
    <location>
        <position position="1"/>
    </location>
</feature>
<feature type="region of interest" description="Disordered" evidence="1">
    <location>
        <begin position="1"/>
        <end position="30"/>
    </location>
</feature>
<feature type="transmembrane region" description="Helical" evidence="2">
    <location>
        <begin position="107"/>
        <end position="129"/>
    </location>
</feature>
<evidence type="ECO:0000313" key="3">
    <source>
        <dbReference type="EMBL" id="CAE8731835.1"/>
    </source>
</evidence>
<keyword evidence="2" id="KW-0472">Membrane</keyword>